<accession>H6KZ26</accession>
<dbReference type="SUPFAM" id="SSF52091">
    <property type="entry name" value="SpoIIaa-like"/>
    <property type="match status" value="1"/>
</dbReference>
<dbReference type="KEGG" id="sgn:SGRA_0571"/>
<dbReference type="PANTHER" id="PTHR33745">
    <property type="entry name" value="RSBT ANTAGONIST PROTEIN RSBS-RELATED"/>
    <property type="match status" value="1"/>
</dbReference>
<dbReference type="EMBL" id="CP002831">
    <property type="protein sequence ID" value="AFC23310.1"/>
    <property type="molecule type" value="Genomic_DNA"/>
</dbReference>
<reference evidence="3 4" key="1">
    <citation type="journal article" date="2012" name="Stand. Genomic Sci.">
        <title>Complete genome sequencing and analysis of Saprospira grandis str. Lewin, a predatory marine bacterium.</title>
        <authorList>
            <person name="Saw J.H."/>
            <person name="Yuryev A."/>
            <person name="Kanbe M."/>
            <person name="Hou S."/>
            <person name="Young A.G."/>
            <person name="Aizawa S."/>
            <person name="Alam M."/>
        </authorList>
    </citation>
    <scope>NUCLEOTIDE SEQUENCE [LARGE SCALE GENOMIC DNA]</scope>
    <source>
        <strain evidence="3 4">Lewin</strain>
    </source>
</reference>
<dbReference type="PROSITE" id="PS50801">
    <property type="entry name" value="STAS"/>
    <property type="match status" value="1"/>
</dbReference>
<dbReference type="eggNOG" id="COG1366">
    <property type="taxonomic scope" value="Bacteria"/>
</dbReference>
<dbReference type="CDD" id="cd07041">
    <property type="entry name" value="STAS_RsbR_RsbS_like"/>
    <property type="match status" value="1"/>
</dbReference>
<evidence type="ECO:0000313" key="3">
    <source>
        <dbReference type="EMBL" id="AFC23310.1"/>
    </source>
</evidence>
<dbReference type="RefSeq" id="WP_014373554.1">
    <property type="nucleotide sequence ID" value="NC_016940.1"/>
</dbReference>
<dbReference type="CDD" id="cd14762">
    <property type="entry name" value="GS_STAS"/>
    <property type="match status" value="1"/>
</dbReference>
<evidence type="ECO:0000256" key="1">
    <source>
        <dbReference type="ARBA" id="ARBA00022553"/>
    </source>
</evidence>
<dbReference type="GO" id="GO:0019825">
    <property type="term" value="F:oxygen binding"/>
    <property type="evidence" value="ECO:0007669"/>
    <property type="project" value="InterPro"/>
</dbReference>
<dbReference type="STRING" id="984262.SGRA_0571"/>
<evidence type="ECO:0000313" key="4">
    <source>
        <dbReference type="Proteomes" id="UP000007519"/>
    </source>
</evidence>
<feature type="domain" description="STAS" evidence="2">
    <location>
        <begin position="165"/>
        <end position="276"/>
    </location>
</feature>
<dbReference type="InterPro" id="IPR002645">
    <property type="entry name" value="STAS_dom"/>
</dbReference>
<dbReference type="SUPFAM" id="SSF46458">
    <property type="entry name" value="Globin-like"/>
    <property type="match status" value="1"/>
</dbReference>
<sequence>MQTFTAEAYKLHFYISEETLGQIRSVSPQITPQLPQLIDSFYERMLSHRKFAAYYESEAQIEHLKSLHLRYWQSFWAAEVDDRYIQDRKRIGEVHARVGLPMDLYYDGIILFSHLFKALFRQEKIASFDLLSAYDELLNLDTALVVDRYNSISNEVLELQNASLSTPVAQIWEEILFLPIVGIMDSKRSKDIMETVLGQIAEKQAKVFILDISGVAIMDTAVANHLLKISKASRLMGCRCILSGISPAVAQTIVELGIQLDEIETSGSMKEALTSAFEISGLRIAAS</sequence>
<organism evidence="3 4">
    <name type="scientific">Saprospira grandis (strain Lewin)</name>
    <dbReference type="NCBI Taxonomy" id="984262"/>
    <lineage>
        <taxon>Bacteria</taxon>
        <taxon>Pseudomonadati</taxon>
        <taxon>Bacteroidota</taxon>
        <taxon>Saprospiria</taxon>
        <taxon>Saprospirales</taxon>
        <taxon>Saprospiraceae</taxon>
        <taxon>Saprospira</taxon>
    </lineage>
</organism>
<dbReference type="Gene3D" id="1.10.490.10">
    <property type="entry name" value="Globins"/>
    <property type="match status" value="1"/>
</dbReference>
<dbReference type="InterPro" id="IPR051932">
    <property type="entry name" value="Bact_StressResp_Reg"/>
</dbReference>
<dbReference type="InterPro" id="IPR009050">
    <property type="entry name" value="Globin-like_sf"/>
</dbReference>
<evidence type="ECO:0000259" key="2">
    <source>
        <dbReference type="PROSITE" id="PS50801"/>
    </source>
</evidence>
<keyword evidence="1" id="KW-0597">Phosphoprotein</keyword>
<dbReference type="Gene3D" id="3.30.750.24">
    <property type="entry name" value="STAS domain"/>
    <property type="match status" value="1"/>
</dbReference>
<dbReference type="GO" id="GO:0020037">
    <property type="term" value="F:heme binding"/>
    <property type="evidence" value="ECO:0007669"/>
    <property type="project" value="InterPro"/>
</dbReference>
<keyword evidence="4" id="KW-1185">Reference proteome</keyword>
<dbReference type="Pfam" id="PF11563">
    <property type="entry name" value="Protoglobin"/>
    <property type="match status" value="1"/>
</dbReference>
<proteinExistence type="predicted"/>
<dbReference type="Proteomes" id="UP000007519">
    <property type="component" value="Chromosome"/>
</dbReference>
<gene>
    <name evidence="3" type="ordered locus">SGRA_0571</name>
</gene>
<dbReference type="AlphaFoldDB" id="H6KZ26"/>
<dbReference type="InterPro" id="IPR036513">
    <property type="entry name" value="STAS_dom_sf"/>
</dbReference>
<dbReference type="Pfam" id="PF01740">
    <property type="entry name" value="STAS"/>
    <property type="match status" value="1"/>
</dbReference>
<dbReference type="HOGENOM" id="CLU_026775_0_0_10"/>
<dbReference type="InterPro" id="IPR044398">
    <property type="entry name" value="Globin-sensor_dom"/>
</dbReference>
<name>H6KZ26_SAPGL</name>
<dbReference type="PANTHER" id="PTHR33745:SF3">
    <property type="entry name" value="RSBT CO-ANTAGONIST PROTEIN RSBRC"/>
    <property type="match status" value="1"/>
</dbReference>
<protein>
    <submittedName>
        <fullName evidence="3">Anti-anti-sigma regulatory factor</fullName>
    </submittedName>
</protein>
<dbReference type="InterPro" id="IPR012292">
    <property type="entry name" value="Globin/Proto"/>
</dbReference>
<dbReference type="OrthoDB" id="9800154at2"/>